<dbReference type="EMBL" id="JANBVO010000019">
    <property type="protein sequence ID" value="KAJ9143427.1"/>
    <property type="molecule type" value="Genomic_DNA"/>
</dbReference>
<dbReference type="CDD" id="cd02440">
    <property type="entry name" value="AdoMet_MTases"/>
    <property type="match status" value="1"/>
</dbReference>
<keyword evidence="2" id="KW-0808">Transferase</keyword>
<proteinExistence type="inferred from homology"/>
<comment type="similarity">
    <text evidence="1">Belongs to the methyltransferase superfamily. LaeA methyltransferase family.</text>
</comment>
<dbReference type="PANTHER" id="PTHR43591">
    <property type="entry name" value="METHYLTRANSFERASE"/>
    <property type="match status" value="1"/>
</dbReference>
<dbReference type="SUPFAM" id="SSF53335">
    <property type="entry name" value="S-adenosyl-L-methionine-dependent methyltransferases"/>
    <property type="match status" value="1"/>
</dbReference>
<comment type="caution">
    <text evidence="2">The sequence shown here is derived from an EMBL/GenBank/DDBJ whole genome shotgun (WGS) entry which is preliminary data.</text>
</comment>
<keyword evidence="3" id="KW-1185">Reference proteome</keyword>
<organism evidence="2 3">
    <name type="scientific">Pleurostoma richardsiae</name>
    <dbReference type="NCBI Taxonomy" id="41990"/>
    <lineage>
        <taxon>Eukaryota</taxon>
        <taxon>Fungi</taxon>
        <taxon>Dikarya</taxon>
        <taxon>Ascomycota</taxon>
        <taxon>Pezizomycotina</taxon>
        <taxon>Sordariomycetes</taxon>
        <taxon>Sordariomycetidae</taxon>
        <taxon>Calosphaeriales</taxon>
        <taxon>Pleurostomataceae</taxon>
        <taxon>Pleurostoma</taxon>
    </lineage>
</organism>
<dbReference type="Gene3D" id="3.40.50.150">
    <property type="entry name" value="Vaccinia Virus protein VP39"/>
    <property type="match status" value="1"/>
</dbReference>
<evidence type="ECO:0000313" key="2">
    <source>
        <dbReference type="EMBL" id="KAJ9143427.1"/>
    </source>
</evidence>
<dbReference type="PANTHER" id="PTHR43591:SF24">
    <property type="entry name" value="2-METHOXY-6-POLYPRENYL-1,4-BENZOQUINOL METHYLASE, MITOCHONDRIAL"/>
    <property type="match status" value="1"/>
</dbReference>
<dbReference type="InterPro" id="IPR029063">
    <property type="entry name" value="SAM-dependent_MTases_sf"/>
</dbReference>
<dbReference type="AlphaFoldDB" id="A0AA38VP07"/>
<evidence type="ECO:0000256" key="1">
    <source>
        <dbReference type="ARBA" id="ARBA00038158"/>
    </source>
</evidence>
<dbReference type="GO" id="GO:0008168">
    <property type="term" value="F:methyltransferase activity"/>
    <property type="evidence" value="ECO:0007669"/>
    <property type="project" value="UniProtKB-KW"/>
</dbReference>
<keyword evidence="2" id="KW-0489">Methyltransferase</keyword>
<dbReference type="Pfam" id="PF13489">
    <property type="entry name" value="Methyltransf_23"/>
    <property type="match status" value="1"/>
</dbReference>
<evidence type="ECO:0000313" key="3">
    <source>
        <dbReference type="Proteomes" id="UP001174694"/>
    </source>
</evidence>
<sequence>MATPPTGSSAQVQDTTPGNVANVIEVDDVPDDSDSAYVASSFGSDTTSLKSTALRYKWENGRRYHAPGDSVYWSANDERQQEAEDIAHELYRLLLRGKLVVAPIPSDPQRVLDIGCGTGMWAIDFADLYPSAEVIGADISPIQPLYVPPNCKFVIDDMNKDWAYPENYFDFIHVRAMIGCVPDWTAFHRKVLRHLKPGGWIEQVELSSNVQSDDGTLSPDTAEARWKTIFDGIGEKIGNSFATCEIARECVEAAGGFTNITERRTKVPIGMWPKDPELKNWGAWLRLYLLDGLEGFALRGLTVMLDWSVEETQLYLVQLRKELNDPSIHSYIELSVVTAQKPPVEV</sequence>
<protein>
    <submittedName>
        <fullName evidence="2">Sam dependent methyltransferase</fullName>
    </submittedName>
</protein>
<reference evidence="2" key="1">
    <citation type="submission" date="2022-07" db="EMBL/GenBank/DDBJ databases">
        <title>Fungi with potential for degradation of polypropylene.</title>
        <authorList>
            <person name="Gostincar C."/>
        </authorList>
    </citation>
    <scope>NUCLEOTIDE SEQUENCE</scope>
    <source>
        <strain evidence="2">EXF-13308</strain>
    </source>
</reference>
<accession>A0AA38VP07</accession>
<gene>
    <name evidence="2" type="ORF">NKR23_g6500</name>
</gene>
<dbReference type="GO" id="GO:0032259">
    <property type="term" value="P:methylation"/>
    <property type="evidence" value="ECO:0007669"/>
    <property type="project" value="UniProtKB-KW"/>
</dbReference>
<name>A0AA38VP07_9PEZI</name>
<dbReference type="Proteomes" id="UP001174694">
    <property type="component" value="Unassembled WGS sequence"/>
</dbReference>